<feature type="compositionally biased region" description="Basic and acidic residues" evidence="1">
    <location>
        <begin position="245"/>
        <end position="276"/>
    </location>
</feature>
<dbReference type="PANTHER" id="PTHR11102:SF160">
    <property type="entry name" value="ERAD-ASSOCIATED E3 UBIQUITIN-PROTEIN LIGASE COMPONENT HRD3"/>
    <property type="match status" value="1"/>
</dbReference>
<evidence type="ECO:0000313" key="4">
    <source>
        <dbReference type="Proteomes" id="UP001500751"/>
    </source>
</evidence>
<accession>A0ABP5GPX7</accession>
<name>A0ABP5GPX7_9ACTN</name>
<comment type="caution">
    <text evidence="3">The sequence shown here is derived from an EMBL/GenBank/DDBJ whole genome shotgun (WGS) entry which is preliminary data.</text>
</comment>
<keyword evidence="2" id="KW-1133">Transmembrane helix</keyword>
<sequence>MHKHAQVLYREARRRRALKYLRRAAAMGNLDAVNTLVGYLAFPREALERKSWMRRASQLAIEQKKPAIVIAGYLRAIEEFDHAGRVLLRAAKLGDIDAAFEVGLINEGPDGNATEAERRFRQAADAGHYKAQLKLGNLLMQSDRSAEGKYYYQKAIAQEPAQGRSATFELGQHLWKRGEIDKADQLLRSATTPADPHSNVYVYAEFLCEQGQTAKAIELLQARHGTSATTTQLREAAKVLRHGHRPDAATEFTDRADHIELQERQRDANRDYDDFD</sequence>
<dbReference type="InterPro" id="IPR050767">
    <property type="entry name" value="Sel1_AlgK"/>
</dbReference>
<keyword evidence="2" id="KW-0812">Transmembrane</keyword>
<evidence type="ECO:0000313" key="3">
    <source>
        <dbReference type="EMBL" id="GAA2050430.1"/>
    </source>
</evidence>
<keyword evidence="2" id="KW-0472">Membrane</keyword>
<proteinExistence type="predicted"/>
<protein>
    <recommendedName>
        <fullName evidence="5">Sel1 repeat family protein</fullName>
    </recommendedName>
</protein>
<dbReference type="SUPFAM" id="SSF81901">
    <property type="entry name" value="HCP-like"/>
    <property type="match status" value="1"/>
</dbReference>
<gene>
    <name evidence="3" type="ORF">GCM10009839_66100</name>
</gene>
<dbReference type="RefSeq" id="WP_344669619.1">
    <property type="nucleotide sequence ID" value="NZ_BAAAQN010000049.1"/>
</dbReference>
<dbReference type="InterPro" id="IPR011990">
    <property type="entry name" value="TPR-like_helical_dom_sf"/>
</dbReference>
<evidence type="ECO:0000256" key="2">
    <source>
        <dbReference type="SAM" id="Phobius"/>
    </source>
</evidence>
<evidence type="ECO:0000256" key="1">
    <source>
        <dbReference type="SAM" id="MobiDB-lite"/>
    </source>
</evidence>
<dbReference type="Gene3D" id="1.25.40.10">
    <property type="entry name" value="Tetratricopeptide repeat domain"/>
    <property type="match status" value="1"/>
</dbReference>
<feature type="transmembrane region" description="Helical" evidence="2">
    <location>
        <begin position="20"/>
        <end position="42"/>
    </location>
</feature>
<dbReference type="EMBL" id="BAAAQN010000049">
    <property type="protein sequence ID" value="GAA2050430.1"/>
    <property type="molecule type" value="Genomic_DNA"/>
</dbReference>
<dbReference type="Proteomes" id="UP001500751">
    <property type="component" value="Unassembled WGS sequence"/>
</dbReference>
<organism evidence="3 4">
    <name type="scientific">Catenulispora yoronensis</name>
    <dbReference type="NCBI Taxonomy" id="450799"/>
    <lineage>
        <taxon>Bacteria</taxon>
        <taxon>Bacillati</taxon>
        <taxon>Actinomycetota</taxon>
        <taxon>Actinomycetes</taxon>
        <taxon>Catenulisporales</taxon>
        <taxon>Catenulisporaceae</taxon>
        <taxon>Catenulispora</taxon>
    </lineage>
</organism>
<feature type="region of interest" description="Disordered" evidence="1">
    <location>
        <begin position="241"/>
        <end position="276"/>
    </location>
</feature>
<keyword evidence="4" id="KW-1185">Reference proteome</keyword>
<dbReference type="PANTHER" id="PTHR11102">
    <property type="entry name" value="SEL-1-LIKE PROTEIN"/>
    <property type="match status" value="1"/>
</dbReference>
<evidence type="ECO:0008006" key="5">
    <source>
        <dbReference type="Google" id="ProtNLM"/>
    </source>
</evidence>
<reference evidence="4" key="1">
    <citation type="journal article" date="2019" name="Int. J. Syst. Evol. Microbiol.">
        <title>The Global Catalogue of Microorganisms (GCM) 10K type strain sequencing project: providing services to taxonomists for standard genome sequencing and annotation.</title>
        <authorList>
            <consortium name="The Broad Institute Genomics Platform"/>
            <consortium name="The Broad Institute Genome Sequencing Center for Infectious Disease"/>
            <person name="Wu L."/>
            <person name="Ma J."/>
        </authorList>
    </citation>
    <scope>NUCLEOTIDE SEQUENCE [LARGE SCALE GENOMIC DNA]</scope>
    <source>
        <strain evidence="4">JCM 16014</strain>
    </source>
</reference>